<reference evidence="7 8" key="1">
    <citation type="submission" date="2017-06" db="EMBL/GenBank/DDBJ databases">
        <authorList>
            <person name="Kim H.J."/>
            <person name="Triplett B.A."/>
        </authorList>
    </citation>
    <scope>NUCLEOTIDE SEQUENCE [LARGE SCALE GENOMIC DNA]</scope>
    <source>
        <strain evidence="7 8">594</strain>
    </source>
</reference>
<protein>
    <recommendedName>
        <fullName evidence="4 5">Malonate decarboxylase acyl carrier protein</fullName>
    </recommendedName>
    <alternativeName>
        <fullName evidence="4">Malonate decarboxylase subunit delta</fullName>
    </alternativeName>
</protein>
<name>A0A0K2Z9L9_STEMA</name>
<proteinExistence type="inferred from homology"/>
<dbReference type="GO" id="GO:0005737">
    <property type="term" value="C:cytoplasm"/>
    <property type="evidence" value="ECO:0007669"/>
    <property type="project" value="UniProtKB-SubCell"/>
</dbReference>
<keyword evidence="3 4" id="KW-0597">Phosphoprotein</keyword>
<organism evidence="7 8">
    <name type="scientific">Stenotrophomonas maltophilia</name>
    <name type="common">Pseudomonas maltophilia</name>
    <name type="synonym">Xanthomonas maltophilia</name>
    <dbReference type="NCBI Taxonomy" id="40324"/>
    <lineage>
        <taxon>Bacteria</taxon>
        <taxon>Pseudomonadati</taxon>
        <taxon>Pseudomonadota</taxon>
        <taxon>Gammaproteobacteria</taxon>
        <taxon>Lysobacterales</taxon>
        <taxon>Lysobacteraceae</taxon>
        <taxon>Stenotrophomonas</taxon>
        <taxon>Stenotrophomonas maltophilia group</taxon>
    </lineage>
</organism>
<comment type="function">
    <text evidence="4">Subunit of malonate decarboxylase, it is an acyl carrier protein to which acetyl and malonyl thioester residues are bound via a 2'-(5''-phosphoribosyl)-3'-dephospho-CoA prosthetic group and turn over during the catalytic mechanism.</text>
</comment>
<evidence type="ECO:0000256" key="2">
    <source>
        <dbReference type="ARBA" id="ARBA00022490"/>
    </source>
</evidence>
<comment type="similarity">
    <text evidence="4">Belongs to the MdcC family.</text>
</comment>
<evidence type="ECO:0000256" key="4">
    <source>
        <dbReference type="HAMAP-Rule" id="MF_00710"/>
    </source>
</evidence>
<keyword evidence="2 4" id="KW-0963">Cytoplasm</keyword>
<evidence type="ECO:0000313" key="7">
    <source>
        <dbReference type="EMBL" id="OWQ77866.1"/>
    </source>
</evidence>
<accession>A0A0K2Z9L9</accession>
<comment type="subcellular location">
    <subcellularLocation>
        <location evidence="1 4">Cytoplasm</location>
    </subcellularLocation>
</comment>
<gene>
    <name evidence="4 7" type="primary">mdcC</name>
    <name evidence="7" type="ORF">CEE63_03495</name>
</gene>
<dbReference type="AlphaFoldDB" id="A0A0K2Z9L9"/>
<comment type="caution">
    <text evidence="7">The sequence shown here is derived from an EMBL/GenBank/DDBJ whole genome shotgun (WGS) entry which is preliminary data.</text>
</comment>
<evidence type="ECO:0000256" key="6">
    <source>
        <dbReference type="PIRSR" id="PIRSR609662-50"/>
    </source>
</evidence>
<dbReference type="EMBL" id="NIVX01000027">
    <property type="protein sequence ID" value="OWQ77866.1"/>
    <property type="molecule type" value="Genomic_DNA"/>
</dbReference>
<evidence type="ECO:0000313" key="8">
    <source>
        <dbReference type="Proteomes" id="UP000197090"/>
    </source>
</evidence>
<dbReference type="GO" id="GO:0000036">
    <property type="term" value="F:acyl carrier activity"/>
    <property type="evidence" value="ECO:0007669"/>
    <property type="project" value="UniProtKB-UniRule"/>
</dbReference>
<dbReference type="HAMAP" id="MF_00710">
    <property type="entry name" value="Malonate_deCO2ase_dsu"/>
    <property type="match status" value="1"/>
</dbReference>
<evidence type="ECO:0000256" key="3">
    <source>
        <dbReference type="ARBA" id="ARBA00022553"/>
    </source>
</evidence>
<evidence type="ECO:0000256" key="1">
    <source>
        <dbReference type="ARBA" id="ARBA00004496"/>
    </source>
</evidence>
<dbReference type="NCBIfam" id="TIGR03130">
    <property type="entry name" value="malonate_delta"/>
    <property type="match status" value="1"/>
</dbReference>
<dbReference type="InterPro" id="IPR009662">
    <property type="entry name" value="Malonate_deCO2ase_dsu"/>
</dbReference>
<comment type="PTM">
    <text evidence="4 6">Covalently binds the prosthetic group of malonate decarboxylase.</text>
</comment>
<evidence type="ECO:0000256" key="5">
    <source>
        <dbReference type="NCBIfam" id="TIGR03130"/>
    </source>
</evidence>
<dbReference type="RefSeq" id="WP_065178127.1">
    <property type="nucleotide sequence ID" value="NZ_CP104289.1"/>
</dbReference>
<dbReference type="Pfam" id="PF06857">
    <property type="entry name" value="ACP"/>
    <property type="match status" value="1"/>
</dbReference>
<feature type="modified residue" description="O-(phosphoribosyl dephospho-coenzyme A)serine" evidence="4 6">
    <location>
        <position position="28"/>
    </location>
</feature>
<dbReference type="InterPro" id="IPR023439">
    <property type="entry name" value="Mal_deCO2ase/Cit_lyase_ACP"/>
</dbReference>
<sequence>METLDYRFEGRTDVPFARDAVLVGVLASGNLEILLEPAAQQGAMTVRVITAAQGFGSIWQAVINDFAQRHPLRDVRVSINDAGATPAVVSLRLDQAVETLLAGGAP</sequence>
<dbReference type="Proteomes" id="UP000197090">
    <property type="component" value="Unassembled WGS sequence"/>
</dbReference>